<dbReference type="Proteomes" id="UP000507470">
    <property type="component" value="Unassembled WGS sequence"/>
</dbReference>
<dbReference type="FunFam" id="3.40.720.10:FF:000017">
    <property type="entry name" value="Predicted protein"/>
    <property type="match status" value="1"/>
</dbReference>
<dbReference type="EMBL" id="CACVKT020007896">
    <property type="protein sequence ID" value="CAC5411663.1"/>
    <property type="molecule type" value="Genomic_DNA"/>
</dbReference>
<evidence type="ECO:0008006" key="3">
    <source>
        <dbReference type="Google" id="ProtNLM"/>
    </source>
</evidence>
<dbReference type="Gene3D" id="3.40.720.10">
    <property type="entry name" value="Alkaline Phosphatase, subunit A"/>
    <property type="match status" value="1"/>
</dbReference>
<proteinExistence type="predicted"/>
<dbReference type="OrthoDB" id="413313at2759"/>
<reference evidence="1 2" key="1">
    <citation type="submission" date="2020-06" db="EMBL/GenBank/DDBJ databases">
        <authorList>
            <person name="Li R."/>
            <person name="Bekaert M."/>
        </authorList>
    </citation>
    <scope>NUCLEOTIDE SEQUENCE [LARGE SCALE GENOMIC DNA]</scope>
    <source>
        <strain evidence="2">wild</strain>
    </source>
</reference>
<dbReference type="PANTHER" id="PTHR10974">
    <property type="entry name" value="FI08016P-RELATED"/>
    <property type="match status" value="1"/>
</dbReference>
<accession>A0A6J8DSV1</accession>
<dbReference type="GO" id="GO:0005615">
    <property type="term" value="C:extracellular space"/>
    <property type="evidence" value="ECO:0007669"/>
    <property type="project" value="TreeGrafter"/>
</dbReference>
<dbReference type="InterPro" id="IPR017850">
    <property type="entry name" value="Alkaline_phosphatase_core_sf"/>
</dbReference>
<protein>
    <recommendedName>
        <fullName evidence="3">Sulfatase N-terminal domain-containing protein</fullName>
    </recommendedName>
</protein>
<dbReference type="PANTHER" id="PTHR10974:SF1">
    <property type="entry name" value="FI08016P-RELATED"/>
    <property type="match status" value="1"/>
</dbReference>
<dbReference type="AlphaFoldDB" id="A0A6J8DSV1"/>
<dbReference type="InterPro" id="IPR004245">
    <property type="entry name" value="DUF229"/>
</dbReference>
<dbReference type="SUPFAM" id="SSF53649">
    <property type="entry name" value="Alkaline phosphatase-like"/>
    <property type="match status" value="1"/>
</dbReference>
<organism evidence="1 2">
    <name type="scientific">Mytilus coruscus</name>
    <name type="common">Sea mussel</name>
    <dbReference type="NCBI Taxonomy" id="42192"/>
    <lineage>
        <taxon>Eukaryota</taxon>
        <taxon>Metazoa</taxon>
        <taxon>Spiralia</taxon>
        <taxon>Lophotrochozoa</taxon>
        <taxon>Mollusca</taxon>
        <taxon>Bivalvia</taxon>
        <taxon>Autobranchia</taxon>
        <taxon>Pteriomorphia</taxon>
        <taxon>Mytilida</taxon>
        <taxon>Mytiloidea</taxon>
        <taxon>Mytilidae</taxon>
        <taxon>Mytilinae</taxon>
        <taxon>Mytilus</taxon>
    </lineage>
</organism>
<sequence length="469" mass="54898">MVSKFTKRTNFLVESEVCKIRSVDPFDPSINFFLPYNPKISLCNDSNLLTYVDNNILYINFTKSRNQVEYCSYEPIYYISNSFKFGKISGNFKKSVRVTDEFIKVQCFDSSNKVIAKNFHTVFVIKNSNQKAADLRKHVVQRKNIPNTSNRRESRLNVLLIMLESTSRINSYRYLRKTRKYLLETLDATELLGYNKVALNTRPNMAALLTGEFLENLSCFKNKEGVDQCPFIWKQYSKLGYTTHYGQDAYCTFYSKDMPGFKYQPTDYYDQPFHDANEQGKPQFSHLCFNGKSSSEYVNERMFNLVSNLKDNPFFSLSMHIRMTHNSLTRAVTIDKLISKTLQRLHKNIILNNTFLALFGDHGIRSGKVRPTFIGQLEEKLPMMFIYVPPWFKTKYCSYFKNLRTNARRLTTHFDTHSTLLHLLELDNNQLVMKTYRQKGISLFNKIPLNRSCQDAHIPSKWCACNFHL</sequence>
<dbReference type="CDD" id="cd16021">
    <property type="entry name" value="ALP_like"/>
    <property type="match status" value="1"/>
</dbReference>
<gene>
    <name evidence="1" type="ORF">MCOR_44722</name>
</gene>
<name>A0A6J8DSV1_MYTCO</name>
<evidence type="ECO:0000313" key="1">
    <source>
        <dbReference type="EMBL" id="CAC5411663.1"/>
    </source>
</evidence>
<evidence type="ECO:0000313" key="2">
    <source>
        <dbReference type="Proteomes" id="UP000507470"/>
    </source>
</evidence>
<keyword evidence="2" id="KW-1185">Reference proteome</keyword>
<dbReference type="Pfam" id="PF02995">
    <property type="entry name" value="DUF229"/>
    <property type="match status" value="1"/>
</dbReference>